<evidence type="ECO:0000313" key="3">
    <source>
        <dbReference type="Proteomes" id="UP000517916"/>
    </source>
</evidence>
<sequence length="310" mass="32723">MAAPDPVDLRLLAMIAELGRAAVHDVAARLGMDPREAAARLVALSATGMPLVVGVECDPNGIRAALAAARAWGGQQPQTGGYPMQQPVPPQYAQPQPQYVQPVQHAQPQYVQPQPQYAPPPPQYAPPPASVPFPTQQPVQAPAEAGTWGPPQSAAWARGDQPPPSAAPAQPVNHTVGTSQTAEGLEGELLSIQLVEVVDPADFLFTAAGYRLQAGERAVVVHTELTNRGGVPFSSLPDLYLVLLAEDGTAVSKAPVSLSSRPPHRIGVQPGETAGGHTVYVLPEDTRITAVRWSPRPDDPQRSLTWTVDA</sequence>
<evidence type="ECO:0008006" key="4">
    <source>
        <dbReference type="Google" id="ProtNLM"/>
    </source>
</evidence>
<name>A0ABR6BG04_9PSEU</name>
<dbReference type="Proteomes" id="UP000517916">
    <property type="component" value="Unassembled WGS sequence"/>
</dbReference>
<keyword evidence="3" id="KW-1185">Reference proteome</keyword>
<dbReference type="RefSeq" id="WP_182837407.1">
    <property type="nucleotide sequence ID" value="NZ_BAAABQ010000059.1"/>
</dbReference>
<protein>
    <recommendedName>
        <fullName evidence="4">AsnC family protein</fullName>
    </recommendedName>
</protein>
<evidence type="ECO:0000313" key="2">
    <source>
        <dbReference type="EMBL" id="MBA8925626.1"/>
    </source>
</evidence>
<feature type="compositionally biased region" description="Low complexity" evidence="1">
    <location>
        <begin position="93"/>
        <end position="115"/>
    </location>
</feature>
<feature type="region of interest" description="Disordered" evidence="1">
    <location>
        <begin position="254"/>
        <end position="277"/>
    </location>
</feature>
<dbReference type="EMBL" id="JACJID010000002">
    <property type="protein sequence ID" value="MBA8925626.1"/>
    <property type="molecule type" value="Genomic_DNA"/>
</dbReference>
<feature type="region of interest" description="Disordered" evidence="1">
    <location>
        <begin position="74"/>
        <end position="180"/>
    </location>
</feature>
<gene>
    <name evidence="2" type="ORF">BC739_002825</name>
</gene>
<organism evidence="2 3">
    <name type="scientific">Kutzneria viridogrisea</name>
    <dbReference type="NCBI Taxonomy" id="47990"/>
    <lineage>
        <taxon>Bacteria</taxon>
        <taxon>Bacillati</taxon>
        <taxon>Actinomycetota</taxon>
        <taxon>Actinomycetes</taxon>
        <taxon>Pseudonocardiales</taxon>
        <taxon>Pseudonocardiaceae</taxon>
        <taxon>Kutzneria</taxon>
    </lineage>
</organism>
<comment type="caution">
    <text evidence="2">The sequence shown here is derived from an EMBL/GenBank/DDBJ whole genome shotgun (WGS) entry which is preliminary data.</text>
</comment>
<evidence type="ECO:0000256" key="1">
    <source>
        <dbReference type="SAM" id="MobiDB-lite"/>
    </source>
</evidence>
<feature type="compositionally biased region" description="Pro residues" evidence="1">
    <location>
        <begin position="116"/>
        <end position="131"/>
    </location>
</feature>
<proteinExistence type="predicted"/>
<accession>A0ABR6BG04</accession>
<reference evidence="2 3" key="1">
    <citation type="submission" date="2020-08" db="EMBL/GenBank/DDBJ databases">
        <title>Genomic Encyclopedia of Archaeal and Bacterial Type Strains, Phase II (KMG-II): from individual species to whole genera.</title>
        <authorList>
            <person name="Goeker M."/>
        </authorList>
    </citation>
    <scope>NUCLEOTIDE SEQUENCE [LARGE SCALE GENOMIC DNA]</scope>
    <source>
        <strain evidence="2 3">DSM 43850</strain>
    </source>
</reference>